<dbReference type="KEGG" id="epi:Q3V30_03625"/>
<dbReference type="Proteomes" id="UP001228139">
    <property type="component" value="Chromosome"/>
</dbReference>
<name>A0AA50DKJ5_9GAMM</name>
<accession>A0AA50DKJ5</accession>
<reference evidence="1 2" key="1">
    <citation type="submission" date="2023-07" db="EMBL/GenBank/DDBJ databases">
        <title>Pathogenic bacteria of pear tree diseases.</title>
        <authorList>
            <person name="Zhang Z."/>
            <person name="He L."/>
            <person name="Huang R."/>
        </authorList>
    </citation>
    <scope>NUCLEOTIDE SEQUENCE [LARGE SCALE GENOMIC DNA]</scope>
    <source>
        <strain evidence="1 2">DE2</strain>
    </source>
</reference>
<dbReference type="EMBL" id="CP132353">
    <property type="protein sequence ID" value="WLS79614.1"/>
    <property type="molecule type" value="Genomic_DNA"/>
</dbReference>
<proteinExistence type="predicted"/>
<sequence length="46" mass="5320">MSAEFSAFMAHYIEQNQAHFTALNDAVWEHPDTRFTETFSARSRLG</sequence>
<dbReference type="RefSeq" id="WP_306210561.1">
    <property type="nucleotide sequence ID" value="NZ_CP132353.1"/>
</dbReference>
<keyword evidence="2" id="KW-1185">Reference proteome</keyword>
<organism evidence="1 2">
    <name type="scientific">Erwinia pyri</name>
    <dbReference type="NCBI Taxonomy" id="3062598"/>
    <lineage>
        <taxon>Bacteria</taxon>
        <taxon>Pseudomonadati</taxon>
        <taxon>Pseudomonadota</taxon>
        <taxon>Gammaproteobacteria</taxon>
        <taxon>Enterobacterales</taxon>
        <taxon>Erwiniaceae</taxon>
        <taxon>Erwinia</taxon>
    </lineage>
</organism>
<evidence type="ECO:0000313" key="1">
    <source>
        <dbReference type="EMBL" id="WLS79614.1"/>
    </source>
</evidence>
<dbReference type="AlphaFoldDB" id="A0AA50DKJ5"/>
<evidence type="ECO:0000313" key="2">
    <source>
        <dbReference type="Proteomes" id="UP001228139"/>
    </source>
</evidence>
<gene>
    <name evidence="1" type="ORF">Q3V30_03625</name>
</gene>
<protein>
    <submittedName>
        <fullName evidence="1">Uncharacterized protein</fullName>
    </submittedName>
</protein>